<accession>A0A323USI1</accession>
<dbReference type="GO" id="GO:0005886">
    <property type="term" value="C:plasma membrane"/>
    <property type="evidence" value="ECO:0007669"/>
    <property type="project" value="UniProtKB-SubCell"/>
</dbReference>
<comment type="caution">
    <text evidence="11">The sequence shown here is derived from an EMBL/GenBank/DDBJ whole genome shotgun (WGS) entry which is preliminary data.</text>
</comment>
<feature type="transmembrane region" description="Helical" evidence="9">
    <location>
        <begin position="12"/>
        <end position="40"/>
    </location>
</feature>
<keyword evidence="7 9" id="KW-0472">Membrane</keyword>
<evidence type="ECO:0000256" key="2">
    <source>
        <dbReference type="ARBA" id="ARBA00022448"/>
    </source>
</evidence>
<keyword evidence="12" id="KW-1185">Reference proteome</keyword>
<sequence>MNLLLKPLELAILALGWVARAAILALVLLVAANVLLRYAFSWSPVGLQEVEWHLISPIALLGMAYAVYHRADVRVDFLYDRFSPQTQAAIDVLSGVLTLAVGAIIAWLAVPYVMQAYDIGEGSPDPGGLPWRYLLKAFIPLGFSLLAIQGLLDTLRALATLLQGAPAYPHDSLEVRT</sequence>
<evidence type="ECO:0000259" key="10">
    <source>
        <dbReference type="Pfam" id="PF04290"/>
    </source>
</evidence>
<organism evidence="11 12">
    <name type="scientific">Parazoarcus communis SWub3 = DSM 12120</name>
    <dbReference type="NCBI Taxonomy" id="1121029"/>
    <lineage>
        <taxon>Bacteria</taxon>
        <taxon>Pseudomonadati</taxon>
        <taxon>Pseudomonadota</taxon>
        <taxon>Betaproteobacteria</taxon>
        <taxon>Rhodocyclales</taxon>
        <taxon>Zoogloeaceae</taxon>
        <taxon>Parazoarcus</taxon>
    </lineage>
</organism>
<feature type="transmembrane region" description="Helical" evidence="9">
    <location>
        <begin position="133"/>
        <end position="152"/>
    </location>
</feature>
<comment type="subunit">
    <text evidence="9">The complex comprises the extracytoplasmic solute receptor protein and the two transmembrane proteins.</text>
</comment>
<evidence type="ECO:0000256" key="6">
    <source>
        <dbReference type="ARBA" id="ARBA00022989"/>
    </source>
</evidence>
<dbReference type="OrthoDB" id="9795655at2"/>
<dbReference type="Proteomes" id="UP000248259">
    <property type="component" value="Unassembled WGS sequence"/>
</dbReference>
<comment type="similarity">
    <text evidence="8 9">Belongs to the TRAP transporter small permease family.</text>
</comment>
<feature type="transmembrane region" description="Helical" evidence="9">
    <location>
        <begin position="52"/>
        <end position="68"/>
    </location>
</feature>
<name>A0A323USI1_9RHOO</name>
<keyword evidence="3" id="KW-1003">Cell membrane</keyword>
<comment type="subcellular location">
    <subcellularLocation>
        <location evidence="1 9">Cell inner membrane</location>
        <topology evidence="1 9">Multi-pass membrane protein</topology>
    </subcellularLocation>
</comment>
<evidence type="ECO:0000313" key="11">
    <source>
        <dbReference type="EMBL" id="PZA15251.1"/>
    </source>
</evidence>
<dbReference type="GO" id="GO:0022857">
    <property type="term" value="F:transmembrane transporter activity"/>
    <property type="evidence" value="ECO:0007669"/>
    <property type="project" value="UniProtKB-UniRule"/>
</dbReference>
<evidence type="ECO:0000256" key="1">
    <source>
        <dbReference type="ARBA" id="ARBA00004429"/>
    </source>
</evidence>
<dbReference type="InterPro" id="IPR055348">
    <property type="entry name" value="DctQ"/>
</dbReference>
<dbReference type="InterPro" id="IPR007387">
    <property type="entry name" value="TRAP_DctQ"/>
</dbReference>
<keyword evidence="6 9" id="KW-1133">Transmembrane helix</keyword>
<evidence type="ECO:0000256" key="7">
    <source>
        <dbReference type="ARBA" id="ARBA00023136"/>
    </source>
</evidence>
<evidence type="ECO:0000313" key="12">
    <source>
        <dbReference type="Proteomes" id="UP000248259"/>
    </source>
</evidence>
<comment type="function">
    <text evidence="9">Part of the tripartite ATP-independent periplasmic (TRAP) transport system.</text>
</comment>
<dbReference type="PANTHER" id="PTHR35011">
    <property type="entry name" value="2,3-DIKETO-L-GULONATE TRAP TRANSPORTER SMALL PERMEASE PROTEIN YIAM"/>
    <property type="match status" value="1"/>
</dbReference>
<dbReference type="EMBL" id="QKOE01000016">
    <property type="protein sequence ID" value="PZA15251.1"/>
    <property type="molecule type" value="Genomic_DNA"/>
</dbReference>
<protein>
    <recommendedName>
        <fullName evidence="9">TRAP transporter small permease protein</fullName>
    </recommendedName>
</protein>
<dbReference type="RefSeq" id="WP_110527756.1">
    <property type="nucleotide sequence ID" value="NZ_QKOE01000016.1"/>
</dbReference>
<evidence type="ECO:0000256" key="8">
    <source>
        <dbReference type="ARBA" id="ARBA00038436"/>
    </source>
</evidence>
<evidence type="ECO:0000256" key="5">
    <source>
        <dbReference type="ARBA" id="ARBA00022692"/>
    </source>
</evidence>
<keyword evidence="4 9" id="KW-0997">Cell inner membrane</keyword>
<keyword evidence="5 9" id="KW-0812">Transmembrane</keyword>
<keyword evidence="2 9" id="KW-0813">Transport</keyword>
<evidence type="ECO:0000256" key="4">
    <source>
        <dbReference type="ARBA" id="ARBA00022519"/>
    </source>
</evidence>
<dbReference type="Pfam" id="PF04290">
    <property type="entry name" value="DctQ"/>
    <property type="match status" value="1"/>
</dbReference>
<dbReference type="PANTHER" id="PTHR35011:SF4">
    <property type="entry name" value="SLL1102 PROTEIN"/>
    <property type="match status" value="1"/>
</dbReference>
<dbReference type="AlphaFoldDB" id="A0A323USI1"/>
<feature type="domain" description="Tripartite ATP-independent periplasmic transporters DctQ component" evidence="10">
    <location>
        <begin position="26"/>
        <end position="159"/>
    </location>
</feature>
<proteinExistence type="inferred from homology"/>
<gene>
    <name evidence="11" type="ORF">DNK49_18085</name>
</gene>
<feature type="transmembrane region" description="Helical" evidence="9">
    <location>
        <begin position="89"/>
        <end position="113"/>
    </location>
</feature>
<reference evidence="11 12" key="1">
    <citation type="submission" date="2018-06" db="EMBL/GenBank/DDBJ databases">
        <title>Azoarcus communis strain SWub3 genome.</title>
        <authorList>
            <person name="Zorraquino Salvo V."/>
            <person name="Toubiana D."/>
            <person name="Blumwald E."/>
        </authorList>
    </citation>
    <scope>NUCLEOTIDE SEQUENCE [LARGE SCALE GENOMIC DNA]</scope>
    <source>
        <strain evidence="11 12">SWub3</strain>
    </source>
</reference>
<evidence type="ECO:0000256" key="9">
    <source>
        <dbReference type="RuleBase" id="RU369079"/>
    </source>
</evidence>
<evidence type="ECO:0000256" key="3">
    <source>
        <dbReference type="ARBA" id="ARBA00022475"/>
    </source>
</evidence>